<dbReference type="AlphaFoldDB" id="A0A7J0E4E5"/>
<sequence>MGAVKRNFVTSYMLFPDLPRDCQQPLPLVQTSSAVIIPSLLNSYSEVTMSLARIVAVLVSVFTELRHKGLASLLCNDSSVEVPCPSKVSVQYVCIELRCRGPPNLLHSDSSTEVPTLARPDSVIVYFVVFDFYTYLNDSSPASRMEWYEIHPWLLFYRVSFTLI</sequence>
<reference evidence="1 2" key="1">
    <citation type="submission" date="2019-07" db="EMBL/GenBank/DDBJ databases">
        <title>De Novo Assembly of kiwifruit Actinidia rufa.</title>
        <authorList>
            <person name="Sugita-Konishi S."/>
            <person name="Sato K."/>
            <person name="Mori E."/>
            <person name="Abe Y."/>
            <person name="Kisaki G."/>
            <person name="Hamano K."/>
            <person name="Suezawa K."/>
            <person name="Otani M."/>
            <person name="Fukuda T."/>
            <person name="Manabe T."/>
            <person name="Gomi K."/>
            <person name="Tabuchi M."/>
            <person name="Akimitsu K."/>
            <person name="Kataoka I."/>
        </authorList>
    </citation>
    <scope>NUCLEOTIDE SEQUENCE [LARGE SCALE GENOMIC DNA]</scope>
    <source>
        <strain evidence="2">cv. Fuchu</strain>
    </source>
</reference>
<gene>
    <name evidence="1" type="ORF">Acr_01g0010990</name>
</gene>
<dbReference type="Proteomes" id="UP000585474">
    <property type="component" value="Unassembled WGS sequence"/>
</dbReference>
<evidence type="ECO:0000313" key="2">
    <source>
        <dbReference type="Proteomes" id="UP000585474"/>
    </source>
</evidence>
<dbReference type="EMBL" id="BJWL01000001">
    <property type="protein sequence ID" value="GFY81290.1"/>
    <property type="molecule type" value="Genomic_DNA"/>
</dbReference>
<protein>
    <submittedName>
        <fullName evidence="1">Uncharacterized protein</fullName>
    </submittedName>
</protein>
<evidence type="ECO:0000313" key="1">
    <source>
        <dbReference type="EMBL" id="GFY81290.1"/>
    </source>
</evidence>
<accession>A0A7J0E4E5</accession>
<comment type="caution">
    <text evidence="1">The sequence shown here is derived from an EMBL/GenBank/DDBJ whole genome shotgun (WGS) entry which is preliminary data.</text>
</comment>
<name>A0A7J0E4E5_9ERIC</name>
<keyword evidence="2" id="KW-1185">Reference proteome</keyword>
<proteinExistence type="predicted"/>
<organism evidence="1 2">
    <name type="scientific">Actinidia rufa</name>
    <dbReference type="NCBI Taxonomy" id="165716"/>
    <lineage>
        <taxon>Eukaryota</taxon>
        <taxon>Viridiplantae</taxon>
        <taxon>Streptophyta</taxon>
        <taxon>Embryophyta</taxon>
        <taxon>Tracheophyta</taxon>
        <taxon>Spermatophyta</taxon>
        <taxon>Magnoliopsida</taxon>
        <taxon>eudicotyledons</taxon>
        <taxon>Gunneridae</taxon>
        <taxon>Pentapetalae</taxon>
        <taxon>asterids</taxon>
        <taxon>Ericales</taxon>
        <taxon>Actinidiaceae</taxon>
        <taxon>Actinidia</taxon>
    </lineage>
</organism>